<dbReference type="Gene3D" id="3.40.50.1820">
    <property type="entry name" value="alpha/beta hydrolase"/>
    <property type="match status" value="1"/>
</dbReference>
<dbReference type="SUPFAM" id="SSF53474">
    <property type="entry name" value="alpha/beta-Hydrolases"/>
    <property type="match status" value="1"/>
</dbReference>
<organism evidence="1">
    <name type="scientific">Brucella anthropi</name>
    <name type="common">Ochrobactrum anthropi</name>
    <dbReference type="NCBI Taxonomy" id="529"/>
    <lineage>
        <taxon>Bacteria</taxon>
        <taxon>Pseudomonadati</taxon>
        <taxon>Pseudomonadota</taxon>
        <taxon>Alphaproteobacteria</taxon>
        <taxon>Hyphomicrobiales</taxon>
        <taxon>Brucellaceae</taxon>
        <taxon>Brucella/Ochrobactrum group</taxon>
        <taxon>Brucella</taxon>
    </lineage>
</organism>
<evidence type="ECO:0000313" key="1">
    <source>
        <dbReference type="EMBL" id="KYB45959.1"/>
    </source>
</evidence>
<protein>
    <recommendedName>
        <fullName evidence="2">Esterase</fullName>
    </recommendedName>
</protein>
<sequence length="64" mass="7155">MLSDAIRLASNLGEARVRVSLEVWPGMFHVWHLLAGILPEADQALRNAVRFLEEALVLAMTERA</sequence>
<proteinExistence type="predicted"/>
<dbReference type="AlphaFoldDB" id="A0A656Z5P5"/>
<name>A0A656Z5P5_BRUAN</name>
<accession>A0A656Z5P5</accession>
<reference evidence="1" key="1">
    <citation type="submission" date="2016-02" db="EMBL/GenBank/DDBJ databases">
        <title>Genomic sequences of Ochrobactrum anthropi.</title>
        <authorList>
            <person name="Chudasama K.S."/>
            <person name="Thaker V.S."/>
        </authorList>
    </citation>
    <scope>NUCLEOTIDE SEQUENCE [LARGE SCALE GENOMIC DNA]</scope>
    <source>
        <strain evidence="1">SUBG007</strain>
    </source>
</reference>
<dbReference type="InterPro" id="IPR029058">
    <property type="entry name" value="AB_hydrolase_fold"/>
</dbReference>
<dbReference type="EMBL" id="LUAY01001807">
    <property type="protein sequence ID" value="KYB45959.1"/>
    <property type="molecule type" value="Genomic_DNA"/>
</dbReference>
<evidence type="ECO:0008006" key="2">
    <source>
        <dbReference type="Google" id="ProtNLM"/>
    </source>
</evidence>
<comment type="caution">
    <text evidence="1">The sequence shown here is derived from an EMBL/GenBank/DDBJ whole genome shotgun (WGS) entry which is preliminary data.</text>
</comment>
<gene>
    <name evidence="1" type="ORF">AB664_29490</name>
</gene>